<keyword evidence="2" id="KW-1185">Reference proteome</keyword>
<accession>A0A1I7F5W0</accession>
<reference evidence="1 2" key="1">
    <citation type="submission" date="2016-10" db="EMBL/GenBank/DDBJ databases">
        <authorList>
            <person name="de Groot N.N."/>
        </authorList>
    </citation>
    <scope>NUCLEOTIDE SEQUENCE [LARGE SCALE GENOMIC DNA]</scope>
    <source>
        <strain evidence="1 2">CGMCC 1.12333</strain>
    </source>
</reference>
<dbReference type="Gene3D" id="1.25.40.10">
    <property type="entry name" value="Tetratricopeptide repeat domain"/>
    <property type="match status" value="2"/>
</dbReference>
<dbReference type="SMART" id="SM00028">
    <property type="entry name" value="TPR"/>
    <property type="match status" value="4"/>
</dbReference>
<dbReference type="InterPro" id="IPR019734">
    <property type="entry name" value="TPR_rpt"/>
</dbReference>
<gene>
    <name evidence="1" type="ORF">SAMN05216480_101658</name>
</gene>
<dbReference type="AlphaFoldDB" id="A0A1I7F5W0"/>
<sequence>MRYFICIFLVLFTGTIFSQSDFQKGKQFFDEAQYQSAITHLKKTVDSHPTDAVAIELLGDAYGHLEQWDHCITTYKKLVEIDDSNANYHYKYGGALGMKALENKMAALGLLDEIETEFVTAAELDANHIDTRWALVNFFTELPGILGGKQEKALKYANELEVISPVDGYLAKGFIYKDDDDFAQAEHYLKKAVVTGGSATCYEKLSELYQDENRYNSALFTLKEAYKALRINNYQYEIGKLSAVHGIEVHTGIESLESYISNYKNTDSYPLEWAYLRLAQLNRFQNHKQEALDWIDKSIAMNNDFQLAKKERSKILKL</sequence>
<dbReference type="Pfam" id="PF13181">
    <property type="entry name" value="TPR_8"/>
    <property type="match status" value="1"/>
</dbReference>
<name>A0A1I7F5W0_9FLAO</name>
<dbReference type="STRING" id="1224947.SAMN05216480_101658"/>
<dbReference type="RefSeq" id="WP_093022925.1">
    <property type="nucleotide sequence ID" value="NZ_FPBK01000001.1"/>
</dbReference>
<dbReference type="InterPro" id="IPR011990">
    <property type="entry name" value="TPR-like_helical_dom_sf"/>
</dbReference>
<organism evidence="1 2">
    <name type="scientific">Pustulibacterium marinum</name>
    <dbReference type="NCBI Taxonomy" id="1224947"/>
    <lineage>
        <taxon>Bacteria</taxon>
        <taxon>Pseudomonadati</taxon>
        <taxon>Bacteroidota</taxon>
        <taxon>Flavobacteriia</taxon>
        <taxon>Flavobacteriales</taxon>
        <taxon>Flavobacteriaceae</taxon>
        <taxon>Pustulibacterium</taxon>
    </lineage>
</organism>
<dbReference type="EMBL" id="FPBK01000001">
    <property type="protein sequence ID" value="SFU31515.1"/>
    <property type="molecule type" value="Genomic_DNA"/>
</dbReference>
<protein>
    <submittedName>
        <fullName evidence="1">Tetratricopeptide repeat-containing protein</fullName>
    </submittedName>
</protein>
<proteinExistence type="predicted"/>
<evidence type="ECO:0000313" key="2">
    <source>
        <dbReference type="Proteomes" id="UP000199138"/>
    </source>
</evidence>
<evidence type="ECO:0000313" key="1">
    <source>
        <dbReference type="EMBL" id="SFU31515.1"/>
    </source>
</evidence>
<dbReference type="OrthoDB" id="1416278at2"/>
<dbReference type="Proteomes" id="UP000199138">
    <property type="component" value="Unassembled WGS sequence"/>
</dbReference>
<dbReference type="SUPFAM" id="SSF48452">
    <property type="entry name" value="TPR-like"/>
    <property type="match status" value="1"/>
</dbReference>